<dbReference type="AlphaFoldDB" id="A0A1Y0EDU6"/>
<feature type="domain" description="PBP" evidence="3">
    <location>
        <begin position="179"/>
        <end position="326"/>
    </location>
</feature>
<dbReference type="Proteomes" id="UP000195273">
    <property type="component" value="Chromosome"/>
</dbReference>
<dbReference type="InterPro" id="IPR050811">
    <property type="entry name" value="Phosphate_ABC_transporter"/>
</dbReference>
<proteinExistence type="predicted"/>
<dbReference type="PANTHER" id="PTHR30570:SF1">
    <property type="entry name" value="PHOSPHATE-BINDING PROTEIN PSTS"/>
    <property type="match status" value="1"/>
</dbReference>
<evidence type="ECO:0000313" key="5">
    <source>
        <dbReference type="Proteomes" id="UP000195273"/>
    </source>
</evidence>
<evidence type="ECO:0000313" key="4">
    <source>
        <dbReference type="EMBL" id="ARU01660.1"/>
    </source>
</evidence>
<evidence type="ECO:0000256" key="2">
    <source>
        <dbReference type="SAM" id="SignalP"/>
    </source>
</evidence>
<accession>A0A1Y0EDU6</accession>
<dbReference type="PANTHER" id="PTHR30570">
    <property type="entry name" value="PERIPLASMIC PHOSPHATE BINDING COMPONENT OF PHOSPHATE ABC TRANSPORTER"/>
    <property type="match status" value="1"/>
</dbReference>
<evidence type="ECO:0000256" key="1">
    <source>
        <dbReference type="ARBA" id="ARBA00022729"/>
    </source>
</evidence>
<gene>
    <name evidence="4" type="primary">pstS1</name>
    <name evidence="4" type="ORF">LOKVESSMR4R_02355</name>
</gene>
<dbReference type="SUPFAM" id="SSF53850">
    <property type="entry name" value="Periplasmic binding protein-like II"/>
    <property type="match status" value="1"/>
</dbReference>
<dbReference type="OrthoDB" id="9790048at2"/>
<organism evidence="4 5">
    <name type="scientific">Yoonia vestfoldensis</name>
    <dbReference type="NCBI Taxonomy" id="245188"/>
    <lineage>
        <taxon>Bacteria</taxon>
        <taxon>Pseudomonadati</taxon>
        <taxon>Pseudomonadota</taxon>
        <taxon>Alphaproteobacteria</taxon>
        <taxon>Rhodobacterales</taxon>
        <taxon>Paracoccaceae</taxon>
        <taxon>Yoonia</taxon>
    </lineage>
</organism>
<dbReference type="KEGG" id="lvs:LOKVESSMR4R_02355"/>
<feature type="signal peptide" evidence="2">
    <location>
        <begin position="1"/>
        <end position="24"/>
    </location>
</feature>
<dbReference type="Pfam" id="PF12849">
    <property type="entry name" value="PBP_like_2"/>
    <property type="match status" value="1"/>
</dbReference>
<dbReference type="RefSeq" id="WP_157898195.1">
    <property type="nucleotide sequence ID" value="NZ_CP021431.1"/>
</dbReference>
<reference evidence="4 5" key="1">
    <citation type="submission" date="2017-05" db="EMBL/GenBank/DDBJ databases">
        <title>Genome Sequence of Loktanella vestfoldensis Strain SMR4r Isolated from a Culture of the Diatom Skeletonema marinoi.</title>
        <authorList>
            <person name="Topel M."/>
            <person name="Pinder M.I.M."/>
            <person name="Johansson O.N."/>
            <person name="Kourtchenko O."/>
            <person name="Godhe A."/>
            <person name="Clarke A.K."/>
        </authorList>
    </citation>
    <scope>NUCLEOTIDE SEQUENCE [LARGE SCALE GENOMIC DNA]</scope>
    <source>
        <strain evidence="4 5">SMR4r</strain>
    </source>
</reference>
<feature type="chain" id="PRO_5012259706" evidence="2">
    <location>
        <begin position="25"/>
        <end position="511"/>
    </location>
</feature>
<protein>
    <submittedName>
        <fullName evidence="4">Phosphate-binding protein PstS 1</fullName>
    </submittedName>
</protein>
<dbReference type="Gene3D" id="3.40.190.10">
    <property type="entry name" value="Periplasmic binding protein-like II"/>
    <property type="match status" value="2"/>
</dbReference>
<name>A0A1Y0EDU6_9RHOB</name>
<sequence>MTSLKRLATALACCCAPSMLIGQAVELRSSDDFISVAGEITGFDGTMVTIRSSVGPVSLPASAVICYGPGCAAVLADNSFGLTAAAFADVMPDAAPATDSLPEALTIGFARPVYESLYRHLTTAFAASDPADLTVDLAPATGTGPTDVFLGPASLLGRAEQVYAAPIDWAMASAPPAQMVALRAFAIIASPDVGVASIRIADLAAIYAGEVTNWSQIGGAEIDVLPLQLPATSALRDAFIAAVMDPADKVIADDILTMADEDSIAAAINGFAGSISIVAFGNAGPAKMLSVAGACGVAVLPNDFTIASGDYPLLGPVIARIDRPAATSLPARLFDFATSDAAQKLIAPEGFVSHAALRQSAVERNIRLTGLLTGTAPPEDRPVAAQMYQALFAATRLSPTMSGGPASAVEGAWNRAMMGNLAQILAAPDFAGRQVIFAGFGNSDAGGADAVERSAAAAEAMAAAFAAFAPDLLAGNDLTLTALGFGDLSQASCARGQVAGPAHSRIEIWVK</sequence>
<keyword evidence="5" id="KW-1185">Reference proteome</keyword>
<dbReference type="EMBL" id="CP021431">
    <property type="protein sequence ID" value="ARU01660.1"/>
    <property type="molecule type" value="Genomic_DNA"/>
</dbReference>
<keyword evidence="1 2" id="KW-0732">Signal</keyword>
<dbReference type="InterPro" id="IPR024370">
    <property type="entry name" value="PBP_domain"/>
</dbReference>
<evidence type="ECO:0000259" key="3">
    <source>
        <dbReference type="Pfam" id="PF12849"/>
    </source>
</evidence>